<dbReference type="InterPro" id="IPR001279">
    <property type="entry name" value="Metallo-B-lactamas"/>
</dbReference>
<feature type="region of interest" description="Disordered" evidence="1">
    <location>
        <begin position="1"/>
        <end position="48"/>
    </location>
</feature>
<dbReference type="InterPro" id="IPR036866">
    <property type="entry name" value="RibonucZ/Hydroxyglut_hydro"/>
</dbReference>
<dbReference type="GeneID" id="97373560"/>
<dbReference type="InterPro" id="IPR050855">
    <property type="entry name" value="NDM-1-like"/>
</dbReference>
<organism evidence="3 4">
    <name type="scientific">Streptomyces kasugaensis</name>
    <dbReference type="NCBI Taxonomy" id="1946"/>
    <lineage>
        <taxon>Bacteria</taxon>
        <taxon>Bacillati</taxon>
        <taxon>Actinomycetota</taxon>
        <taxon>Actinomycetes</taxon>
        <taxon>Kitasatosporales</taxon>
        <taxon>Streptomycetaceae</taxon>
        <taxon>Streptomyces</taxon>
    </lineage>
</organism>
<dbReference type="AlphaFoldDB" id="A0A4Q9HWD8"/>
<accession>A0A4Q9HWD8</accession>
<dbReference type="OrthoDB" id="420651at2"/>
<feature type="compositionally biased region" description="Pro residues" evidence="1">
    <location>
        <begin position="28"/>
        <end position="46"/>
    </location>
</feature>
<keyword evidence="4" id="KW-1185">Reference proteome</keyword>
<dbReference type="SMART" id="SM00849">
    <property type="entry name" value="Lactamase_B"/>
    <property type="match status" value="1"/>
</dbReference>
<comment type="caution">
    <text evidence="3">The sequence shown here is derived from an EMBL/GenBank/DDBJ whole genome shotgun (WGS) entry which is preliminary data.</text>
</comment>
<proteinExistence type="predicted"/>
<evidence type="ECO:0000313" key="3">
    <source>
        <dbReference type="EMBL" id="TBO58849.1"/>
    </source>
</evidence>
<name>A0A4Q9HWD8_STRKA</name>
<gene>
    <name evidence="3" type="ORF">EYS09_15225</name>
</gene>
<dbReference type="CDD" id="cd16282">
    <property type="entry name" value="metallo-hydrolase-like_MBL-fold"/>
    <property type="match status" value="1"/>
</dbReference>
<feature type="compositionally biased region" description="Low complexity" evidence="1">
    <location>
        <begin position="18"/>
        <end position="27"/>
    </location>
</feature>
<dbReference type="RefSeq" id="WP_094794562.1">
    <property type="nucleotide sequence ID" value="NZ_NDXL01000003.1"/>
</dbReference>
<protein>
    <submittedName>
        <fullName evidence="3">MBL fold metallo-hydrolase</fullName>
    </submittedName>
</protein>
<dbReference type="PANTHER" id="PTHR42951">
    <property type="entry name" value="METALLO-BETA-LACTAMASE DOMAIN-CONTAINING"/>
    <property type="match status" value="1"/>
</dbReference>
<dbReference type="SUPFAM" id="SSF56281">
    <property type="entry name" value="Metallo-hydrolase/oxidoreductase"/>
    <property type="match status" value="1"/>
</dbReference>
<dbReference type="Proteomes" id="UP000292452">
    <property type="component" value="Unassembled WGS sequence"/>
</dbReference>
<feature type="domain" description="Metallo-beta-lactamase" evidence="2">
    <location>
        <begin position="69"/>
        <end position="249"/>
    </location>
</feature>
<evidence type="ECO:0000313" key="4">
    <source>
        <dbReference type="Proteomes" id="UP000292452"/>
    </source>
</evidence>
<dbReference type="Gene3D" id="3.60.15.10">
    <property type="entry name" value="Ribonuclease Z/Hydroxyacylglutathione hydrolase-like"/>
    <property type="match status" value="1"/>
</dbReference>
<reference evidence="3 4" key="1">
    <citation type="submission" date="2019-02" db="EMBL/GenBank/DDBJ databases">
        <title>Draft Genome Sequence of Streptomyces sp. AM-2504, identified by 16S rRNA comparative analysis as a Streptomyces Kasugaensis strain.</title>
        <authorList>
            <person name="Napolioni V."/>
            <person name="Giuliodori A.M."/>
            <person name="Spurio R."/>
            <person name="Fabbretti A."/>
        </authorList>
    </citation>
    <scope>NUCLEOTIDE SEQUENCE [LARGE SCALE GENOMIC DNA]</scope>
    <source>
        <strain evidence="3 4">AM-2504</strain>
    </source>
</reference>
<dbReference type="EMBL" id="SIXH01000112">
    <property type="protein sequence ID" value="TBO58849.1"/>
    <property type="molecule type" value="Genomic_DNA"/>
</dbReference>
<evidence type="ECO:0000256" key="1">
    <source>
        <dbReference type="SAM" id="MobiDB-lite"/>
    </source>
</evidence>
<dbReference type="Pfam" id="PF00753">
    <property type="entry name" value="Lactamase_B"/>
    <property type="match status" value="1"/>
</dbReference>
<dbReference type="GO" id="GO:0016787">
    <property type="term" value="F:hydrolase activity"/>
    <property type="evidence" value="ECO:0007669"/>
    <property type="project" value="UniProtKB-KW"/>
</dbReference>
<evidence type="ECO:0000259" key="2">
    <source>
        <dbReference type="SMART" id="SM00849"/>
    </source>
</evidence>
<sequence length="345" mass="36289">MPDTAPQDAGPDTVRPSAADAARTTTPPAAPGGTPPDPADPGPAVPEPYLTELAAGVHAFIQPDGGWCLNNAGFVTDGDTTLVVDTAATERRARLLRRRIAESGAPTPRIVVNTHHHGDHTYGNSVFTPEATVIGHDACRREVLAAGHQLHAVWPQVAYGDVPITPPSVTFTDTLTLHVGGIEVQLIHPGVAHTPGDTIVWLPRQRIVFAGDLVFHGGTPFVFMGSLTGSLRAMEVLRSLDAVTVVPGHGTVTGPEVYDGIERYLRFVLELAREGRAAGRTPLDVAREADLGPFAQLAESERLVANLHRAYAELSGAEPGAPLDPLAGFSDMTVMNGGVPMACHA</sequence>
<keyword evidence="3" id="KW-0378">Hydrolase</keyword>
<dbReference type="PANTHER" id="PTHR42951:SF4">
    <property type="entry name" value="ACYL-COENZYME A THIOESTERASE MBLAC2"/>
    <property type="match status" value="1"/>
</dbReference>